<keyword evidence="2" id="KW-1185">Reference proteome</keyword>
<gene>
    <name evidence="1" type="ORF">HOLleu_23658</name>
</gene>
<proteinExistence type="predicted"/>
<dbReference type="OrthoDB" id="1101576at2759"/>
<protein>
    <submittedName>
        <fullName evidence="1">Protein ZBED8</fullName>
    </submittedName>
</protein>
<reference evidence="1" key="1">
    <citation type="submission" date="2021-10" db="EMBL/GenBank/DDBJ databases">
        <title>Tropical sea cucumber genome reveals ecological adaptation and Cuvierian tubules defense mechanism.</title>
        <authorList>
            <person name="Chen T."/>
        </authorList>
    </citation>
    <scope>NUCLEOTIDE SEQUENCE</scope>
    <source>
        <strain evidence="1">Nanhai2018</strain>
        <tissue evidence="1">Muscle</tissue>
    </source>
</reference>
<dbReference type="AlphaFoldDB" id="A0A9Q1BUG8"/>
<dbReference type="EMBL" id="JAIZAY010000011">
    <property type="protein sequence ID" value="KAJ8033423.1"/>
    <property type="molecule type" value="Genomic_DNA"/>
</dbReference>
<evidence type="ECO:0000313" key="2">
    <source>
        <dbReference type="Proteomes" id="UP001152320"/>
    </source>
</evidence>
<accession>A0A9Q1BUG8</accession>
<dbReference type="PANTHER" id="PTHR45913:SF22">
    <property type="entry name" value="SCAN BOX DOMAIN-CONTAINING PROTEIN"/>
    <property type="match status" value="1"/>
</dbReference>
<dbReference type="Proteomes" id="UP001152320">
    <property type="component" value="Chromosome 11"/>
</dbReference>
<dbReference type="PANTHER" id="PTHR45913">
    <property type="entry name" value="EPM2A-INTERACTING PROTEIN 1"/>
    <property type="match status" value="1"/>
</dbReference>
<organism evidence="1 2">
    <name type="scientific">Holothuria leucospilota</name>
    <name type="common">Black long sea cucumber</name>
    <name type="synonym">Mertensiothuria leucospilota</name>
    <dbReference type="NCBI Taxonomy" id="206669"/>
    <lineage>
        <taxon>Eukaryota</taxon>
        <taxon>Metazoa</taxon>
        <taxon>Echinodermata</taxon>
        <taxon>Eleutherozoa</taxon>
        <taxon>Echinozoa</taxon>
        <taxon>Holothuroidea</taxon>
        <taxon>Aspidochirotacea</taxon>
        <taxon>Aspidochirotida</taxon>
        <taxon>Holothuriidae</taxon>
        <taxon>Holothuria</taxon>
    </lineage>
</organism>
<comment type="caution">
    <text evidence="1">The sequence shown here is derived from an EMBL/GenBank/DDBJ whole genome shotgun (WGS) entry which is preliminary data.</text>
</comment>
<evidence type="ECO:0000313" key="1">
    <source>
        <dbReference type="EMBL" id="KAJ8033423.1"/>
    </source>
</evidence>
<sequence length="156" mass="18070">MFARSPQADKKGFSIFQTLKKYFNDKNIPVENILACAAEGAPAIVDRHRGFTALLKNEGPSVFASHCAVHQQHLVAKFRSPRLHTWPEIVIKTVNKITEWARNDRLFRQACQENDEQFKRLLFHTEVRWLSKGNFRPVSTPFSLQSSSSYQKLIRR</sequence>
<name>A0A9Q1BUG8_HOLLE</name>